<dbReference type="GO" id="GO:0016251">
    <property type="term" value="F:RNA polymerase II general transcription initiation factor activity"/>
    <property type="evidence" value="ECO:0007669"/>
    <property type="project" value="TreeGrafter"/>
</dbReference>
<keyword evidence="7" id="KW-1185">Reference proteome</keyword>
<keyword evidence="4" id="KW-0539">Nucleus</keyword>
<dbReference type="GO" id="GO:0000124">
    <property type="term" value="C:SAGA complex"/>
    <property type="evidence" value="ECO:0007669"/>
    <property type="project" value="TreeGrafter"/>
</dbReference>
<dbReference type="GO" id="GO:0005669">
    <property type="term" value="C:transcription factor TFIID complex"/>
    <property type="evidence" value="ECO:0007669"/>
    <property type="project" value="TreeGrafter"/>
</dbReference>
<keyword evidence="2" id="KW-0805">Transcription regulation</keyword>
<dbReference type="PANTHER" id="PTHR48068">
    <property type="entry name" value="TAF9 RNA POLYMERASE II, TATA BOX-BINDING PROTEIN (TBP)-ASSOCIATED FACTOR"/>
    <property type="match status" value="1"/>
</dbReference>
<name>A0AAW0JUF8_MYOGA</name>
<dbReference type="InterPro" id="IPR051431">
    <property type="entry name" value="TFIID_subunit_9"/>
</dbReference>
<feature type="compositionally biased region" description="Basic residues" evidence="5">
    <location>
        <begin position="7"/>
        <end position="16"/>
    </location>
</feature>
<sequence length="250" mass="27975">MDSQLQRKPKSPRDKRRVGLEPRRKDKGKNYKLTDLARHVAQHTFCFLMLMGMSVNDSGFWTAHSAFSAVSLKPPQDLTTRQEQARQLVKMTHSLLLYATHHGYSLTSLHDPQASDQMMLKSIPAKKATVDADDVRLAIQCRADQSFTSPPPRDFLLDIARQRNQTPLPLIKPYSGQRFTVQMPASQSPAVKASIPATSTVQNVLINPSLTGSKNILITTNMVSQNTASESANALKRKRDDDDDDDYDNL</sequence>
<organism evidence="6 7">
    <name type="scientific">Myodes glareolus</name>
    <name type="common">Bank vole</name>
    <name type="synonym">Clethrionomys glareolus</name>
    <dbReference type="NCBI Taxonomy" id="447135"/>
    <lineage>
        <taxon>Eukaryota</taxon>
        <taxon>Metazoa</taxon>
        <taxon>Chordata</taxon>
        <taxon>Craniata</taxon>
        <taxon>Vertebrata</taxon>
        <taxon>Euteleostomi</taxon>
        <taxon>Mammalia</taxon>
        <taxon>Eutheria</taxon>
        <taxon>Euarchontoglires</taxon>
        <taxon>Glires</taxon>
        <taxon>Rodentia</taxon>
        <taxon>Myomorpha</taxon>
        <taxon>Muroidea</taxon>
        <taxon>Cricetidae</taxon>
        <taxon>Arvicolinae</taxon>
        <taxon>Myodes</taxon>
    </lineage>
</organism>
<dbReference type="GO" id="GO:0003713">
    <property type="term" value="F:transcription coactivator activity"/>
    <property type="evidence" value="ECO:0007669"/>
    <property type="project" value="TreeGrafter"/>
</dbReference>
<accession>A0AAW0JUF8</accession>
<dbReference type="GO" id="GO:0033276">
    <property type="term" value="C:transcription factor TFTC complex"/>
    <property type="evidence" value="ECO:0007669"/>
    <property type="project" value="TreeGrafter"/>
</dbReference>
<gene>
    <name evidence="6" type="ORF">U0070_018384</name>
</gene>
<dbReference type="Proteomes" id="UP001488838">
    <property type="component" value="Unassembled WGS sequence"/>
</dbReference>
<dbReference type="EMBL" id="JBBHLL010000017">
    <property type="protein sequence ID" value="KAK7830659.1"/>
    <property type="molecule type" value="Genomic_DNA"/>
</dbReference>
<protein>
    <submittedName>
        <fullName evidence="6">Uncharacterized protein</fullName>
    </submittedName>
</protein>
<dbReference type="CDD" id="cd07979">
    <property type="entry name" value="HFD_TAF9"/>
    <property type="match status" value="1"/>
</dbReference>
<feature type="region of interest" description="Disordered" evidence="5">
    <location>
        <begin position="1"/>
        <end position="29"/>
    </location>
</feature>
<evidence type="ECO:0000256" key="1">
    <source>
        <dbReference type="ARBA" id="ARBA00004123"/>
    </source>
</evidence>
<dbReference type="InterPro" id="IPR003162">
    <property type="entry name" value="TFIID-31"/>
</dbReference>
<evidence type="ECO:0000256" key="3">
    <source>
        <dbReference type="ARBA" id="ARBA00023163"/>
    </source>
</evidence>
<dbReference type="Pfam" id="PF02291">
    <property type="entry name" value="TFIID-31kDa"/>
    <property type="match status" value="1"/>
</dbReference>
<comment type="subcellular location">
    <subcellularLocation>
        <location evidence="1">Nucleus</location>
    </subcellularLocation>
</comment>
<evidence type="ECO:0000313" key="6">
    <source>
        <dbReference type="EMBL" id="KAK7830659.1"/>
    </source>
</evidence>
<proteinExistence type="predicted"/>
<reference evidence="6 7" key="1">
    <citation type="journal article" date="2023" name="bioRxiv">
        <title>Conserved and derived expression patterns and positive selection on dental genes reveal complex evolutionary context of ever-growing rodent molars.</title>
        <authorList>
            <person name="Calamari Z.T."/>
            <person name="Song A."/>
            <person name="Cohen E."/>
            <person name="Akter M."/>
            <person name="Roy R.D."/>
            <person name="Hallikas O."/>
            <person name="Christensen M.M."/>
            <person name="Li P."/>
            <person name="Marangoni P."/>
            <person name="Jernvall J."/>
            <person name="Klein O.D."/>
        </authorList>
    </citation>
    <scope>NUCLEOTIDE SEQUENCE [LARGE SCALE GENOMIC DNA]</scope>
    <source>
        <strain evidence="6">V071</strain>
    </source>
</reference>
<dbReference type="AlphaFoldDB" id="A0AAW0JUF8"/>
<comment type="caution">
    <text evidence="6">The sequence shown here is derived from an EMBL/GenBank/DDBJ whole genome shotgun (WGS) entry which is preliminary data.</text>
</comment>
<evidence type="ECO:0000256" key="2">
    <source>
        <dbReference type="ARBA" id="ARBA00023015"/>
    </source>
</evidence>
<evidence type="ECO:0000256" key="5">
    <source>
        <dbReference type="SAM" id="MobiDB-lite"/>
    </source>
</evidence>
<feature type="compositionally biased region" description="Acidic residues" evidence="5">
    <location>
        <begin position="241"/>
        <end position="250"/>
    </location>
</feature>
<keyword evidence="3" id="KW-0804">Transcription</keyword>
<dbReference type="PANTHER" id="PTHR48068:SF3">
    <property type="entry name" value="TRANSCRIPTION INITIATION FACTOR TFIID SUBUNIT 9"/>
    <property type="match status" value="1"/>
</dbReference>
<feature type="region of interest" description="Disordered" evidence="5">
    <location>
        <begin position="227"/>
        <end position="250"/>
    </location>
</feature>
<evidence type="ECO:0000256" key="4">
    <source>
        <dbReference type="ARBA" id="ARBA00023242"/>
    </source>
</evidence>
<evidence type="ECO:0000313" key="7">
    <source>
        <dbReference type="Proteomes" id="UP001488838"/>
    </source>
</evidence>
<dbReference type="GO" id="GO:0051123">
    <property type="term" value="P:RNA polymerase II preinitiation complex assembly"/>
    <property type="evidence" value="ECO:0007669"/>
    <property type="project" value="TreeGrafter"/>
</dbReference>